<keyword evidence="4" id="KW-0560">Oxidoreductase</keyword>
<dbReference type="InterPro" id="IPR013968">
    <property type="entry name" value="PKS_KR"/>
</dbReference>
<proteinExistence type="predicted"/>
<dbReference type="GO" id="GO:0006633">
    <property type="term" value="P:fatty acid biosynthetic process"/>
    <property type="evidence" value="ECO:0007669"/>
    <property type="project" value="TreeGrafter"/>
</dbReference>
<feature type="domain" description="Carrier" evidence="5">
    <location>
        <begin position="226"/>
        <end position="308"/>
    </location>
</feature>
<dbReference type="InterPro" id="IPR006162">
    <property type="entry name" value="Ppantetheine_attach_site"/>
</dbReference>
<evidence type="ECO:0000313" key="7">
    <source>
        <dbReference type="Proteomes" id="UP000034680"/>
    </source>
</evidence>
<evidence type="ECO:0000256" key="2">
    <source>
        <dbReference type="ARBA" id="ARBA00022553"/>
    </source>
</evidence>
<reference evidence="6 7" key="2">
    <citation type="submission" date="2015-05" db="EMBL/GenBank/DDBJ databases">
        <authorList>
            <person name="Morales-Cruz A."/>
            <person name="Amrine K.C."/>
            <person name="Cantu D."/>
        </authorList>
    </citation>
    <scope>NUCLEOTIDE SEQUENCE [LARGE SCALE GENOMIC DNA]</scope>
    <source>
        <strain evidence="6">DA912</strain>
    </source>
</reference>
<comment type="caution">
    <text evidence="6">The sequence shown here is derived from an EMBL/GenBank/DDBJ whole genome shotgun (WGS) entry which is preliminary data.</text>
</comment>
<dbReference type="GO" id="GO:0016491">
    <property type="term" value="F:oxidoreductase activity"/>
    <property type="evidence" value="ECO:0007669"/>
    <property type="project" value="UniProtKB-KW"/>
</dbReference>
<keyword evidence="3" id="KW-0808">Transferase</keyword>
<organism evidence="6 7">
    <name type="scientific">Diaporthe ampelina</name>
    <dbReference type="NCBI Taxonomy" id="1214573"/>
    <lineage>
        <taxon>Eukaryota</taxon>
        <taxon>Fungi</taxon>
        <taxon>Dikarya</taxon>
        <taxon>Ascomycota</taxon>
        <taxon>Pezizomycotina</taxon>
        <taxon>Sordariomycetes</taxon>
        <taxon>Sordariomycetidae</taxon>
        <taxon>Diaporthales</taxon>
        <taxon>Diaporthaceae</taxon>
        <taxon>Diaporthe</taxon>
    </lineage>
</organism>
<sequence length="322" mass="35213">MTVVDWTSSGLLPVDLNWISSHGRGGVTITIIPCDMNDEASLRSVKQTIEETLPPIAGVMNGAAVLRDVSIANMSLEQFNDVIGPKMYGSIYLDQLFWDQPLDFFILFSSVSSLFGNPGAISGVGYMEREDRKALELTISKMALMRLSEEDVHQLIAEAIEAGHPNSEDGPELSTGLLDVQADSPEAPVWASDPKFADFVVDQIENDEGRKQAVAESLPDMLKACESQQELEQVVKRAFASQLRRVSLVTMPDEELMAKRSNDLGLDSLVSVGIRDWFLKNFEVNIAVLKIIGNNTMASLAEDVAELVPAQLTPRLASETTA</sequence>
<dbReference type="InterPro" id="IPR036291">
    <property type="entry name" value="NAD(P)-bd_dom_sf"/>
</dbReference>
<dbReference type="InterPro" id="IPR036736">
    <property type="entry name" value="ACP-like_sf"/>
</dbReference>
<evidence type="ECO:0000259" key="5">
    <source>
        <dbReference type="PROSITE" id="PS50075"/>
    </source>
</evidence>
<dbReference type="Pfam" id="PF08659">
    <property type="entry name" value="KR"/>
    <property type="match status" value="1"/>
</dbReference>
<dbReference type="InterPro" id="IPR009081">
    <property type="entry name" value="PP-bd_ACP"/>
</dbReference>
<dbReference type="PANTHER" id="PTHR43775">
    <property type="entry name" value="FATTY ACID SYNTHASE"/>
    <property type="match status" value="1"/>
</dbReference>
<dbReference type="SMART" id="SM00822">
    <property type="entry name" value="PKS_KR"/>
    <property type="match status" value="1"/>
</dbReference>
<dbReference type="Proteomes" id="UP000034680">
    <property type="component" value="Unassembled WGS sequence"/>
</dbReference>
<dbReference type="EMBL" id="LCUC01000299">
    <property type="protein sequence ID" value="KKY32507.1"/>
    <property type="molecule type" value="Genomic_DNA"/>
</dbReference>
<protein>
    <submittedName>
        <fullName evidence="6">Putative polyketide synthase</fullName>
    </submittedName>
</protein>
<dbReference type="GO" id="GO:0031177">
    <property type="term" value="F:phosphopantetheine binding"/>
    <property type="evidence" value="ECO:0007669"/>
    <property type="project" value="InterPro"/>
</dbReference>
<keyword evidence="2" id="KW-0597">Phosphoprotein</keyword>
<evidence type="ECO:0000256" key="4">
    <source>
        <dbReference type="ARBA" id="ARBA00023002"/>
    </source>
</evidence>
<evidence type="ECO:0000256" key="3">
    <source>
        <dbReference type="ARBA" id="ARBA00022679"/>
    </source>
</evidence>
<dbReference type="SUPFAM" id="SSF51735">
    <property type="entry name" value="NAD(P)-binding Rossmann-fold domains"/>
    <property type="match status" value="1"/>
</dbReference>
<name>A0A0G2FD26_9PEZI</name>
<accession>A0A0G2FD26</accession>
<dbReference type="PROSITE" id="PS50075">
    <property type="entry name" value="CARRIER"/>
    <property type="match status" value="1"/>
</dbReference>
<dbReference type="STRING" id="1214573.A0A0G2FD26"/>
<dbReference type="Gene3D" id="3.40.50.720">
    <property type="entry name" value="NAD(P)-binding Rossmann-like Domain"/>
    <property type="match status" value="1"/>
</dbReference>
<evidence type="ECO:0000256" key="1">
    <source>
        <dbReference type="ARBA" id="ARBA00022450"/>
    </source>
</evidence>
<dbReference type="InterPro" id="IPR050091">
    <property type="entry name" value="PKS_NRPS_Biosynth_Enz"/>
</dbReference>
<keyword evidence="7" id="KW-1185">Reference proteome</keyword>
<keyword evidence="1" id="KW-0596">Phosphopantetheine</keyword>
<dbReference type="OrthoDB" id="5245411at2759"/>
<dbReference type="SUPFAM" id="SSF47336">
    <property type="entry name" value="ACP-like"/>
    <property type="match status" value="1"/>
</dbReference>
<dbReference type="PROSITE" id="PS00012">
    <property type="entry name" value="PHOSPHOPANTETHEINE"/>
    <property type="match status" value="1"/>
</dbReference>
<dbReference type="SMART" id="SM00823">
    <property type="entry name" value="PKS_PP"/>
    <property type="match status" value="1"/>
</dbReference>
<dbReference type="PANTHER" id="PTHR43775:SF20">
    <property type="entry name" value="HYBRID PKS-NRPS SYNTHETASE APDA"/>
    <property type="match status" value="1"/>
</dbReference>
<dbReference type="InterPro" id="IPR057326">
    <property type="entry name" value="KR_dom"/>
</dbReference>
<reference evidence="6 7" key="1">
    <citation type="submission" date="2015-05" db="EMBL/GenBank/DDBJ databases">
        <title>Distinctive expansion of gene families associated with plant cell wall degradation and secondary metabolism in the genomes of grapevine trunk pathogens.</title>
        <authorList>
            <person name="Lawrence D.P."/>
            <person name="Travadon R."/>
            <person name="Rolshausen P.E."/>
            <person name="Baumgartner K."/>
        </authorList>
    </citation>
    <scope>NUCLEOTIDE SEQUENCE [LARGE SCALE GENOMIC DNA]</scope>
    <source>
        <strain evidence="6">DA912</strain>
    </source>
</reference>
<gene>
    <name evidence="6" type="ORF">UCDDA912_g07523</name>
</gene>
<dbReference type="GO" id="GO:0044550">
    <property type="term" value="P:secondary metabolite biosynthetic process"/>
    <property type="evidence" value="ECO:0007669"/>
    <property type="project" value="TreeGrafter"/>
</dbReference>
<dbReference type="AlphaFoldDB" id="A0A0G2FD26"/>
<dbReference type="InterPro" id="IPR020806">
    <property type="entry name" value="PKS_PP-bd"/>
</dbReference>
<evidence type="ECO:0000313" key="6">
    <source>
        <dbReference type="EMBL" id="KKY32507.1"/>
    </source>
</evidence>
<dbReference type="GO" id="GO:0004312">
    <property type="term" value="F:fatty acid synthase activity"/>
    <property type="evidence" value="ECO:0007669"/>
    <property type="project" value="TreeGrafter"/>
</dbReference>